<organism evidence="1 2">
    <name type="scientific">Pseudocercospora eumusae</name>
    <dbReference type="NCBI Taxonomy" id="321146"/>
    <lineage>
        <taxon>Eukaryota</taxon>
        <taxon>Fungi</taxon>
        <taxon>Dikarya</taxon>
        <taxon>Ascomycota</taxon>
        <taxon>Pezizomycotina</taxon>
        <taxon>Dothideomycetes</taxon>
        <taxon>Dothideomycetidae</taxon>
        <taxon>Mycosphaerellales</taxon>
        <taxon>Mycosphaerellaceae</taxon>
        <taxon>Pseudocercospora</taxon>
    </lineage>
</organism>
<dbReference type="OrthoDB" id="3621537at2759"/>
<accession>A0A139H1W8</accession>
<dbReference type="Proteomes" id="UP000070133">
    <property type="component" value="Unassembled WGS sequence"/>
</dbReference>
<gene>
    <name evidence="1" type="ORF">AC578_3241</name>
</gene>
<sequence>MSEHEAAGGFADYSNGRSGGVCRNGLDELTALTLLATFLAGASADFLMSNTSICMGTLMIQQCYHGVKVLSQTNETEHGKGYQCSHLVHAQDNNYIHNGTAGPFGSPYVSSAGGICDSGRLDFVKHGEEYIVNDRSGSKVAHCEIEVGNYTQHCSQWVGMLFFRAMYRCKGSVCPSP</sequence>
<comment type="caution">
    <text evidence="1">The sequence shown here is derived from an EMBL/GenBank/DDBJ whole genome shotgun (WGS) entry which is preliminary data.</text>
</comment>
<evidence type="ECO:0000313" key="2">
    <source>
        <dbReference type="Proteomes" id="UP000070133"/>
    </source>
</evidence>
<protein>
    <submittedName>
        <fullName evidence="1">Uncharacterized protein</fullName>
    </submittedName>
</protein>
<dbReference type="EMBL" id="LFZN01000174">
    <property type="protein sequence ID" value="KXS96456.1"/>
    <property type="molecule type" value="Genomic_DNA"/>
</dbReference>
<reference evidence="1 2" key="1">
    <citation type="submission" date="2015-07" db="EMBL/GenBank/DDBJ databases">
        <title>Comparative genomics of the Sigatoka disease complex on banana suggests a link between parallel evolutionary changes in Pseudocercospora fijiensis and Pseudocercospora eumusae and increased virulence on the banana host.</title>
        <authorList>
            <person name="Chang T.-C."/>
            <person name="Salvucci A."/>
            <person name="Crous P.W."/>
            <person name="Stergiopoulos I."/>
        </authorList>
    </citation>
    <scope>NUCLEOTIDE SEQUENCE [LARGE SCALE GENOMIC DNA]</scope>
    <source>
        <strain evidence="1 2">CBS 114824</strain>
    </source>
</reference>
<proteinExistence type="predicted"/>
<evidence type="ECO:0000313" key="1">
    <source>
        <dbReference type="EMBL" id="KXS96456.1"/>
    </source>
</evidence>
<name>A0A139H1W8_9PEZI</name>
<dbReference type="AlphaFoldDB" id="A0A139H1W8"/>
<keyword evidence="2" id="KW-1185">Reference proteome</keyword>